<evidence type="ECO:0008006" key="4">
    <source>
        <dbReference type="Google" id="ProtNLM"/>
    </source>
</evidence>
<evidence type="ECO:0000313" key="3">
    <source>
        <dbReference type="Proteomes" id="UP000298138"/>
    </source>
</evidence>
<keyword evidence="3" id="KW-1185">Reference proteome</keyword>
<gene>
    <name evidence="2" type="ORF">EX30DRAFT_341361</name>
</gene>
<evidence type="ECO:0000256" key="1">
    <source>
        <dbReference type="SAM" id="SignalP"/>
    </source>
</evidence>
<feature type="chain" id="PRO_5020299890" description="Ecp2 effector protein domain-containing protein" evidence="1">
    <location>
        <begin position="20"/>
        <end position="165"/>
    </location>
</feature>
<evidence type="ECO:0000313" key="2">
    <source>
        <dbReference type="EMBL" id="TGZ80714.1"/>
    </source>
</evidence>
<dbReference type="AlphaFoldDB" id="A0A4S2MVZ9"/>
<dbReference type="Proteomes" id="UP000298138">
    <property type="component" value="Unassembled WGS sequence"/>
</dbReference>
<feature type="signal peptide" evidence="1">
    <location>
        <begin position="1"/>
        <end position="19"/>
    </location>
</feature>
<name>A0A4S2MVZ9_9PEZI</name>
<accession>A0A4S2MVZ9</accession>
<dbReference type="InParanoid" id="A0A4S2MVZ9"/>
<organism evidence="2 3">
    <name type="scientific">Ascodesmis nigricans</name>
    <dbReference type="NCBI Taxonomy" id="341454"/>
    <lineage>
        <taxon>Eukaryota</taxon>
        <taxon>Fungi</taxon>
        <taxon>Dikarya</taxon>
        <taxon>Ascomycota</taxon>
        <taxon>Pezizomycotina</taxon>
        <taxon>Pezizomycetes</taxon>
        <taxon>Pezizales</taxon>
        <taxon>Ascodesmidaceae</taxon>
        <taxon>Ascodesmis</taxon>
    </lineage>
</organism>
<reference evidence="2 3" key="1">
    <citation type="submission" date="2019-04" db="EMBL/GenBank/DDBJ databases">
        <title>Comparative genomics and transcriptomics to analyze fruiting body development in filamentous ascomycetes.</title>
        <authorList>
            <consortium name="DOE Joint Genome Institute"/>
            <person name="Lutkenhaus R."/>
            <person name="Traeger S."/>
            <person name="Breuer J."/>
            <person name="Kuo A."/>
            <person name="Lipzen A."/>
            <person name="Pangilinan J."/>
            <person name="Dilworth D."/>
            <person name="Sandor L."/>
            <person name="Poggeler S."/>
            <person name="Barry K."/>
            <person name="Grigoriev I.V."/>
            <person name="Nowrousian M."/>
        </authorList>
    </citation>
    <scope>NUCLEOTIDE SEQUENCE [LARGE SCALE GENOMIC DNA]</scope>
    <source>
        <strain evidence="2 3">CBS 389.68</strain>
    </source>
</reference>
<protein>
    <recommendedName>
        <fullName evidence="4">Ecp2 effector protein domain-containing protein</fullName>
    </recommendedName>
</protein>
<keyword evidence="1" id="KW-0732">Signal</keyword>
<proteinExistence type="predicted"/>
<sequence>MRSTSWATLFLPFFALATAAPADQALATPVVITKYFGPARTQPTELPEAEASATSDGVSIASAGVTCHRSGIWSHNLEIVIGLDYCTDYHGVVIPNGYELYVSYGLPNYKIDVGYRNIAGGNWVINHSECNNWMWEIIRACGGSSTRGGYISVSSGRVDLDPNAY</sequence>
<dbReference type="EMBL" id="ML220123">
    <property type="protein sequence ID" value="TGZ80714.1"/>
    <property type="molecule type" value="Genomic_DNA"/>
</dbReference>